<sequence>MRADVESAHEDEDSTPDVLVLLKVYNVSSDADAVRTPLCVDGLKDHGPLFWDEVEKLVEEVHTDYRSMVVLVNTYQEKTMEVLGLFSQHVLDVGDDKLEPDFLLATIHQVKGQQYDNVMLANDICDVAAFRTAWTFVDGKRQLLATTRHTSMASITLGSGVKAAEFKAHQVRALVSQLYTPFAAEPLIRTYGSTCVLSTQLTLKNDIAKY</sequence>
<dbReference type="EMBL" id="JAGTXO010000023">
    <property type="protein sequence ID" value="KAG8461957.1"/>
    <property type="molecule type" value="Genomic_DNA"/>
</dbReference>
<gene>
    <name evidence="1" type="ORF">KFE25_013976</name>
</gene>
<dbReference type="OrthoDB" id="1470711at2759"/>
<protein>
    <submittedName>
        <fullName evidence="1">Uncharacterized protein</fullName>
    </submittedName>
</protein>
<name>A0A8J5XIR5_DIALT</name>
<evidence type="ECO:0000313" key="2">
    <source>
        <dbReference type="Proteomes" id="UP000751190"/>
    </source>
</evidence>
<proteinExistence type="predicted"/>
<dbReference type="AlphaFoldDB" id="A0A8J5XIR5"/>
<accession>A0A8J5XIR5</accession>
<dbReference type="Proteomes" id="UP000751190">
    <property type="component" value="Unassembled WGS sequence"/>
</dbReference>
<evidence type="ECO:0000313" key="1">
    <source>
        <dbReference type="EMBL" id="KAG8461957.1"/>
    </source>
</evidence>
<keyword evidence="2" id="KW-1185">Reference proteome</keyword>
<comment type="caution">
    <text evidence="1">The sequence shown here is derived from an EMBL/GenBank/DDBJ whole genome shotgun (WGS) entry which is preliminary data.</text>
</comment>
<organism evidence="1 2">
    <name type="scientific">Diacronema lutheri</name>
    <name type="common">Unicellular marine alga</name>
    <name type="synonym">Monochrysis lutheri</name>
    <dbReference type="NCBI Taxonomy" id="2081491"/>
    <lineage>
        <taxon>Eukaryota</taxon>
        <taxon>Haptista</taxon>
        <taxon>Haptophyta</taxon>
        <taxon>Pavlovophyceae</taxon>
        <taxon>Pavlovales</taxon>
        <taxon>Pavlovaceae</taxon>
        <taxon>Diacronema</taxon>
    </lineage>
</organism>
<reference evidence="1" key="1">
    <citation type="submission" date="2021-05" db="EMBL/GenBank/DDBJ databases">
        <title>The genome of the haptophyte Pavlova lutheri (Diacronema luteri, Pavlovales) - a model for lipid biosynthesis in eukaryotic algae.</title>
        <authorList>
            <person name="Hulatt C.J."/>
            <person name="Posewitz M.C."/>
        </authorList>
    </citation>
    <scope>NUCLEOTIDE SEQUENCE</scope>
    <source>
        <strain evidence="1">NIVA-4/92</strain>
    </source>
</reference>